<accession>A0A9X4EVY4</accession>
<dbReference type="GO" id="GO:0004622">
    <property type="term" value="F:phosphatidylcholine lysophospholipase activity"/>
    <property type="evidence" value="ECO:0007669"/>
    <property type="project" value="UniProtKB-EC"/>
</dbReference>
<evidence type="ECO:0000313" key="3">
    <source>
        <dbReference type="EMBL" id="MDE1243367.1"/>
    </source>
</evidence>
<keyword evidence="6" id="KW-1185">Reference proteome</keyword>
<feature type="domain" description="Serine aminopeptidase S33" evidence="1">
    <location>
        <begin position="54"/>
        <end position="311"/>
    </location>
</feature>
<evidence type="ECO:0000313" key="5">
    <source>
        <dbReference type="Proteomes" id="UP001140979"/>
    </source>
</evidence>
<evidence type="ECO:0000313" key="2">
    <source>
        <dbReference type="EMBL" id="CAH8241281.1"/>
    </source>
</evidence>
<dbReference type="EMBL" id="CP118711">
    <property type="protein sequence ID" value="WGK85416.1"/>
    <property type="molecule type" value="Genomic_DNA"/>
</dbReference>
<organism evidence="3 5">
    <name type="scientific">Vibrio aestuarianus</name>
    <dbReference type="NCBI Taxonomy" id="28171"/>
    <lineage>
        <taxon>Bacteria</taxon>
        <taxon>Pseudomonadati</taxon>
        <taxon>Pseudomonadota</taxon>
        <taxon>Gammaproteobacteria</taxon>
        <taxon>Vibrionales</taxon>
        <taxon>Vibrionaceae</taxon>
        <taxon>Vibrio</taxon>
    </lineage>
</organism>
<dbReference type="SUPFAM" id="SSF53474">
    <property type="entry name" value="alpha/beta-Hydrolases"/>
    <property type="match status" value="1"/>
</dbReference>
<dbReference type="PANTHER" id="PTHR11614">
    <property type="entry name" value="PHOSPHOLIPASE-RELATED"/>
    <property type="match status" value="1"/>
</dbReference>
<name>A0A9X4EVY4_9VIBR</name>
<protein>
    <submittedName>
        <fullName evidence="3">Alpha/beta fold hydrolase</fullName>
    </submittedName>
    <submittedName>
        <fullName evidence="2">Lysophospholipase L2</fullName>
        <ecNumber evidence="2">3.1.1.5</ecNumber>
    </submittedName>
</protein>
<dbReference type="EMBL" id="CALYLK010000138">
    <property type="protein sequence ID" value="CAH8241281.1"/>
    <property type="molecule type" value="Genomic_DNA"/>
</dbReference>
<dbReference type="Proteomes" id="UP001152658">
    <property type="component" value="Unassembled WGS sequence"/>
</dbReference>
<dbReference type="EC" id="3.1.1.5" evidence="2"/>
<dbReference type="AlphaFoldDB" id="A0A9X4EVY4"/>
<evidence type="ECO:0000313" key="4">
    <source>
        <dbReference type="EMBL" id="WGK85416.1"/>
    </source>
</evidence>
<dbReference type="Gene3D" id="3.40.50.1820">
    <property type="entry name" value="alpha/beta hydrolase"/>
    <property type="match status" value="1"/>
</dbReference>
<proteinExistence type="predicted"/>
<gene>
    <name evidence="3" type="ORF">L9W94_14635</name>
    <name evidence="4" type="ORF">PYE67_00590</name>
    <name evidence="2" type="ORF">VAE063_970106</name>
</gene>
<dbReference type="Proteomes" id="UP001241226">
    <property type="component" value="Chromosome 1"/>
</dbReference>
<dbReference type="InterPro" id="IPR029058">
    <property type="entry name" value="AB_hydrolase_fold"/>
</dbReference>
<dbReference type="Proteomes" id="UP001140979">
    <property type="component" value="Unassembled WGS sequence"/>
</dbReference>
<keyword evidence="3" id="KW-0378">Hydrolase</keyword>
<reference evidence="3 7" key="1">
    <citation type="submission" date="2022-02" db="EMBL/GenBank/DDBJ databases">
        <title>Emergence and expansion in Europe of a Vibrio aestuarianus clonal complex pathogenic for oysters.</title>
        <authorList>
            <person name="Mesnil A."/>
            <person name="Travers M.-A."/>
        </authorList>
    </citation>
    <scope>NUCLEOTIDE SEQUENCE</scope>
    <source>
        <strain evidence="3">19_064_11T1</strain>
        <strain evidence="4 7">U17</strain>
    </source>
</reference>
<dbReference type="RefSeq" id="WP_168523766.1">
    <property type="nucleotide sequence ID" value="NZ_CALYLA010000021.1"/>
</dbReference>
<dbReference type="Pfam" id="PF12146">
    <property type="entry name" value="Hydrolase_4"/>
    <property type="match status" value="1"/>
</dbReference>
<dbReference type="InterPro" id="IPR051044">
    <property type="entry name" value="MAG_DAG_Lipase"/>
</dbReference>
<dbReference type="InterPro" id="IPR022742">
    <property type="entry name" value="Hydrolase_4"/>
</dbReference>
<reference evidence="2" key="2">
    <citation type="submission" date="2022-06" db="EMBL/GenBank/DDBJ databases">
        <authorList>
            <person name="Goudenege D."/>
            <person name="Le Roux F."/>
        </authorList>
    </citation>
    <scope>NUCLEOTIDE SEQUENCE</scope>
    <source>
        <strain evidence="2">12-063</strain>
    </source>
</reference>
<evidence type="ECO:0000313" key="6">
    <source>
        <dbReference type="Proteomes" id="UP001152658"/>
    </source>
</evidence>
<sequence length="332" mass="38648">MNQTSPNTPPYTQESSFEQVINTTIADFWHSKEEDFIKSFDKTKIYCCKFTSSEHSKAIVVVNGRIESCWKYQELFYDLFQQGYDIYSFDHRGQGLSQRLIDNPQMGYVEEFDDYVQDLHHLIQYFDLSRYSHRFIVAHSMGGAVATRYVQTHPEHNFDAMALSAPMFGVNMPWQLRPVAMQLSQVLTAIYSKPTYAPGYQAYTPKPFEMNPLTQSEVRYRWFRELYEHKPELKIGGPTTRWVWQGLMAAKQCQLLTRQVKLPTLILQAGQDTIVSNADQIRFATKLAKTNPDSQLVTINEAKHELLFEKDDYRNQALDAIFELFQQIESKA</sequence>
<dbReference type="EMBL" id="JAKNBA010000028">
    <property type="protein sequence ID" value="MDE1243367.1"/>
    <property type="molecule type" value="Genomic_DNA"/>
</dbReference>
<evidence type="ECO:0000259" key="1">
    <source>
        <dbReference type="Pfam" id="PF12146"/>
    </source>
</evidence>
<evidence type="ECO:0000313" key="7">
    <source>
        <dbReference type="Proteomes" id="UP001241226"/>
    </source>
</evidence>